<sequence>MSDERRELNSVDRNLQDIDVYYDNPETDVSRDDYREETAAEIAAPMNVSRDFEDDAAEDVTTSGRVLGYSALALSILSLFILPVIMGAAGIVLGFVARRRGAEMLGAWAIGIGAVSIIVGLFVLPFF</sequence>
<protein>
    <submittedName>
        <fullName evidence="1">DUF4190 domain-containing protein</fullName>
    </submittedName>
</protein>
<organism evidence="1 2">
    <name type="scientific">Rossellomorea vietnamensis</name>
    <dbReference type="NCBI Taxonomy" id="218284"/>
    <lineage>
        <taxon>Bacteria</taxon>
        <taxon>Bacillati</taxon>
        <taxon>Bacillota</taxon>
        <taxon>Bacilli</taxon>
        <taxon>Bacillales</taxon>
        <taxon>Bacillaceae</taxon>
        <taxon>Rossellomorea</taxon>
    </lineage>
</organism>
<evidence type="ECO:0000313" key="1">
    <source>
        <dbReference type="EMBL" id="UXH44384.1"/>
    </source>
</evidence>
<accession>A0ACD4C6T7</accession>
<proteinExistence type="predicted"/>
<gene>
    <name evidence="1" type="ORF">N5C46_22655</name>
</gene>
<dbReference type="Proteomes" id="UP001064027">
    <property type="component" value="Chromosome"/>
</dbReference>
<dbReference type="EMBL" id="CP104558">
    <property type="protein sequence ID" value="UXH44384.1"/>
    <property type="molecule type" value="Genomic_DNA"/>
</dbReference>
<name>A0ACD4C6T7_9BACI</name>
<reference evidence="1" key="1">
    <citation type="submission" date="2022-09" db="EMBL/GenBank/DDBJ databases">
        <title>Complete genome sequence of Rossellomorea vietnamensis strain RL-WG62, a newly isolated PGPR with the potential for plant salinity stress alleviation.</title>
        <authorList>
            <person name="Ren L."/>
            <person name="Wang G."/>
            <person name="Hu H."/>
        </authorList>
    </citation>
    <scope>NUCLEOTIDE SEQUENCE</scope>
    <source>
        <strain evidence="1">RL-WG62</strain>
    </source>
</reference>
<keyword evidence="2" id="KW-1185">Reference proteome</keyword>
<evidence type="ECO:0000313" key="2">
    <source>
        <dbReference type="Proteomes" id="UP001064027"/>
    </source>
</evidence>